<dbReference type="InterPro" id="IPR001279">
    <property type="entry name" value="Metallo-B-lactamas"/>
</dbReference>
<keyword evidence="4" id="KW-1185">Reference proteome</keyword>
<dbReference type="InterPro" id="IPR044528">
    <property type="entry name" value="POD-like_MBL-fold"/>
</dbReference>
<dbReference type="InterPro" id="IPR036866">
    <property type="entry name" value="RibonucZ/Hydroxyglut_hydro"/>
</dbReference>
<evidence type="ECO:0000256" key="1">
    <source>
        <dbReference type="ARBA" id="ARBA00022723"/>
    </source>
</evidence>
<dbReference type="PANTHER" id="PTHR43084">
    <property type="entry name" value="PERSULFIDE DIOXYGENASE ETHE1"/>
    <property type="match status" value="1"/>
</dbReference>
<dbReference type="PANTHER" id="PTHR43084:SF1">
    <property type="entry name" value="PERSULFIDE DIOXYGENASE ETHE1, MITOCHONDRIAL"/>
    <property type="match status" value="1"/>
</dbReference>
<dbReference type="InterPro" id="IPR051682">
    <property type="entry name" value="Mito_Persulfide_Diox"/>
</dbReference>
<organism evidence="3 4">
    <name type="scientific">Brevundimonas intermedia</name>
    <dbReference type="NCBI Taxonomy" id="74315"/>
    <lineage>
        <taxon>Bacteria</taxon>
        <taxon>Pseudomonadati</taxon>
        <taxon>Pseudomonadota</taxon>
        <taxon>Alphaproteobacteria</taxon>
        <taxon>Caulobacterales</taxon>
        <taxon>Caulobacteraceae</taxon>
        <taxon>Brevundimonas</taxon>
    </lineage>
</organism>
<comment type="caution">
    <text evidence="3">The sequence shown here is derived from an EMBL/GenBank/DDBJ whole genome shotgun (WGS) entry which is preliminary data.</text>
</comment>
<gene>
    <name evidence="3" type="ORF">GCM10017620_11470</name>
</gene>
<dbReference type="SUPFAM" id="SSF56281">
    <property type="entry name" value="Metallo-hydrolase/oxidoreductase"/>
    <property type="match status" value="1"/>
</dbReference>
<dbReference type="Proteomes" id="UP001143509">
    <property type="component" value="Unassembled WGS sequence"/>
</dbReference>
<reference evidence="3" key="2">
    <citation type="submission" date="2023-01" db="EMBL/GenBank/DDBJ databases">
        <authorList>
            <person name="Sun Q."/>
            <person name="Evtushenko L."/>
        </authorList>
    </citation>
    <scope>NUCLEOTIDE SEQUENCE</scope>
    <source>
        <strain evidence="3">VKM B-1499</strain>
    </source>
</reference>
<dbReference type="RefSeq" id="WP_271164415.1">
    <property type="nucleotide sequence ID" value="NZ_BSFD01000002.1"/>
</dbReference>
<dbReference type="Pfam" id="PF00753">
    <property type="entry name" value="Lactamase_B"/>
    <property type="match status" value="1"/>
</dbReference>
<name>A0ABQ5T5X0_9CAUL</name>
<dbReference type="EMBL" id="BSFD01000002">
    <property type="protein sequence ID" value="GLK48174.1"/>
    <property type="molecule type" value="Genomic_DNA"/>
</dbReference>
<protein>
    <submittedName>
        <fullName evidence="3">MBL fold metallo-hydrolase</fullName>
    </submittedName>
</protein>
<sequence length="288" mass="30809">MAQHPEVRGFFDPATHTVTYLVSDPATGMAAIIDPVLDFDAASARTSTRSIDAVMAAVEAAGLTLALTLETHAHADHLTAAAHLRRATGVSIGIGAHITEVQSTFAPLFGADDVRSDGRVFDHLYGDGDSFALGDLSVQVIHTPGHTPACISYRIGDAVFTGDTLFMPDYGTARTDFPGGDARTLYRSIQRLLALPDDTRVFVGHDYLPPGRTDYRFETTVAQQRAHNIHIGGGVSEEDFVAMRQARDATLGAPQLILPSLQVNIRAGDLPPPDAGGQRYLRLPLNAI</sequence>
<accession>A0ABQ5T5X0</accession>
<evidence type="ECO:0000313" key="4">
    <source>
        <dbReference type="Proteomes" id="UP001143509"/>
    </source>
</evidence>
<proteinExistence type="predicted"/>
<evidence type="ECO:0000259" key="2">
    <source>
        <dbReference type="SMART" id="SM00849"/>
    </source>
</evidence>
<dbReference type="CDD" id="cd07724">
    <property type="entry name" value="POD-like_MBL-fold"/>
    <property type="match status" value="1"/>
</dbReference>
<keyword evidence="1" id="KW-0479">Metal-binding</keyword>
<dbReference type="Gene3D" id="3.60.15.10">
    <property type="entry name" value="Ribonuclease Z/Hydroxyacylglutathione hydrolase-like"/>
    <property type="match status" value="1"/>
</dbReference>
<reference evidence="3" key="1">
    <citation type="journal article" date="2014" name="Int. J. Syst. Evol. Microbiol.">
        <title>Complete genome of a new Firmicutes species belonging to the dominant human colonic microbiota ('Ruminococcus bicirculans') reveals two chromosomes and a selective capacity to utilize plant glucans.</title>
        <authorList>
            <consortium name="NISC Comparative Sequencing Program"/>
            <person name="Wegmann U."/>
            <person name="Louis P."/>
            <person name="Goesmann A."/>
            <person name="Henrissat B."/>
            <person name="Duncan S.H."/>
            <person name="Flint H.J."/>
        </authorList>
    </citation>
    <scope>NUCLEOTIDE SEQUENCE</scope>
    <source>
        <strain evidence="3">VKM B-1499</strain>
    </source>
</reference>
<dbReference type="SMART" id="SM00849">
    <property type="entry name" value="Lactamase_B"/>
    <property type="match status" value="1"/>
</dbReference>
<evidence type="ECO:0000313" key="3">
    <source>
        <dbReference type="EMBL" id="GLK48174.1"/>
    </source>
</evidence>
<feature type="domain" description="Metallo-beta-lactamase" evidence="2">
    <location>
        <begin position="16"/>
        <end position="205"/>
    </location>
</feature>